<proteinExistence type="predicted"/>
<reference evidence="2" key="1">
    <citation type="submission" date="2020-05" db="EMBL/GenBank/DDBJ databases">
        <authorList>
            <person name="Chiriac C."/>
            <person name="Salcher M."/>
            <person name="Ghai R."/>
            <person name="Kavagutti S V."/>
        </authorList>
    </citation>
    <scope>NUCLEOTIDE SEQUENCE</scope>
</reference>
<dbReference type="AlphaFoldDB" id="A0A6J7KDM1"/>
<name>A0A6J7KDM1_9ZZZZ</name>
<accession>A0A6J7KDM1</accession>
<evidence type="ECO:0000313" key="2">
    <source>
        <dbReference type="EMBL" id="CAB4952134.1"/>
    </source>
</evidence>
<dbReference type="Gene3D" id="2.60.300.12">
    <property type="entry name" value="HesB-like domain"/>
    <property type="match status" value="1"/>
</dbReference>
<gene>
    <name evidence="2" type="ORF">UFOPK3662_02626</name>
</gene>
<organism evidence="2">
    <name type="scientific">freshwater metagenome</name>
    <dbReference type="NCBI Taxonomy" id="449393"/>
    <lineage>
        <taxon>unclassified sequences</taxon>
        <taxon>metagenomes</taxon>
        <taxon>ecological metagenomes</taxon>
    </lineage>
</organism>
<evidence type="ECO:0000256" key="1">
    <source>
        <dbReference type="SAM" id="MobiDB-lite"/>
    </source>
</evidence>
<sequence length="93" mass="10164">MFTMTTKAREVVRRVTSHPRVSATSGLRISSQGADESALGVATAAGPERGDQVVERDGARVFLDEPAVPRVRGRLLDAVTRNGRVHFVVRDRH</sequence>
<feature type="region of interest" description="Disordered" evidence="1">
    <location>
        <begin position="1"/>
        <end position="51"/>
    </location>
</feature>
<dbReference type="SUPFAM" id="SSF89360">
    <property type="entry name" value="HesB-like domain"/>
    <property type="match status" value="1"/>
</dbReference>
<dbReference type="EMBL" id="CAFBMW010000023">
    <property type="protein sequence ID" value="CAB4952134.1"/>
    <property type="molecule type" value="Genomic_DNA"/>
</dbReference>
<feature type="compositionally biased region" description="Polar residues" evidence="1">
    <location>
        <begin position="22"/>
        <end position="34"/>
    </location>
</feature>
<dbReference type="InterPro" id="IPR035903">
    <property type="entry name" value="HesB-like_dom_sf"/>
</dbReference>
<protein>
    <submittedName>
        <fullName evidence="2">Unannotated protein</fullName>
    </submittedName>
</protein>